<keyword evidence="2" id="KW-1185">Reference proteome</keyword>
<reference evidence="1" key="2">
    <citation type="submission" date="2021-08" db="EMBL/GenBank/DDBJ databases">
        <authorList>
            <person name="Tani A."/>
            <person name="Ola A."/>
            <person name="Ogura Y."/>
            <person name="Katsura K."/>
            <person name="Hayashi T."/>
        </authorList>
    </citation>
    <scope>NUCLEOTIDE SEQUENCE</scope>
    <source>
        <strain evidence="1">DSM 19015</strain>
    </source>
</reference>
<evidence type="ECO:0008006" key="3">
    <source>
        <dbReference type="Google" id="ProtNLM"/>
    </source>
</evidence>
<organism evidence="1 2">
    <name type="scientific">Methylobacterium iners</name>
    <dbReference type="NCBI Taxonomy" id="418707"/>
    <lineage>
        <taxon>Bacteria</taxon>
        <taxon>Pseudomonadati</taxon>
        <taxon>Pseudomonadota</taxon>
        <taxon>Alphaproteobacteria</taxon>
        <taxon>Hyphomicrobiales</taxon>
        <taxon>Methylobacteriaceae</taxon>
        <taxon>Methylobacterium</taxon>
    </lineage>
</organism>
<dbReference type="EMBL" id="BPQP01000073">
    <property type="protein sequence ID" value="GJD96982.1"/>
    <property type="molecule type" value="Genomic_DNA"/>
</dbReference>
<name>A0ABQ4S3L2_9HYPH</name>
<evidence type="ECO:0000313" key="2">
    <source>
        <dbReference type="Proteomes" id="UP001055125"/>
    </source>
</evidence>
<sequence length="94" mass="10052">MDTSSRATRAHTRMAGRAALEDGSAVLVDCIVEDLSPTGARVVFSADVSIPGYFDLVIGPARRSHRVRTVWRQANMAGVMFLKARANVPGVLPG</sequence>
<protein>
    <recommendedName>
        <fullName evidence="3">PilZ domain-containing protein</fullName>
    </recommendedName>
</protein>
<gene>
    <name evidence="1" type="ORF">OCOJLMKI_4210</name>
</gene>
<reference evidence="1" key="1">
    <citation type="journal article" date="2021" name="Front. Microbiol.">
        <title>Comprehensive Comparative Genomics and Phenotyping of Methylobacterium Species.</title>
        <authorList>
            <person name="Alessa O."/>
            <person name="Ogura Y."/>
            <person name="Fujitani Y."/>
            <person name="Takami H."/>
            <person name="Hayashi T."/>
            <person name="Sahin N."/>
            <person name="Tani A."/>
        </authorList>
    </citation>
    <scope>NUCLEOTIDE SEQUENCE</scope>
    <source>
        <strain evidence="1">DSM 19015</strain>
    </source>
</reference>
<accession>A0ABQ4S3L2</accession>
<evidence type="ECO:0000313" key="1">
    <source>
        <dbReference type="EMBL" id="GJD96982.1"/>
    </source>
</evidence>
<dbReference type="Proteomes" id="UP001055125">
    <property type="component" value="Unassembled WGS sequence"/>
</dbReference>
<comment type="caution">
    <text evidence="1">The sequence shown here is derived from an EMBL/GenBank/DDBJ whole genome shotgun (WGS) entry which is preliminary data.</text>
</comment>
<proteinExistence type="predicted"/>
<dbReference type="SUPFAM" id="SSF141371">
    <property type="entry name" value="PilZ domain-like"/>
    <property type="match status" value="1"/>
</dbReference>